<dbReference type="PANTHER" id="PTHR11022">
    <property type="entry name" value="PEPTIDOGLYCAN RECOGNITION PROTEIN"/>
    <property type="match status" value="1"/>
</dbReference>
<evidence type="ECO:0000256" key="1">
    <source>
        <dbReference type="SAM" id="MobiDB-lite"/>
    </source>
</evidence>
<dbReference type="PANTHER" id="PTHR11022:SF41">
    <property type="entry name" value="PEPTIDOGLYCAN-RECOGNITION PROTEIN LC-RELATED"/>
    <property type="match status" value="1"/>
</dbReference>
<feature type="region of interest" description="Disordered" evidence="1">
    <location>
        <begin position="169"/>
        <end position="210"/>
    </location>
</feature>
<dbReference type="InterPro" id="IPR002502">
    <property type="entry name" value="Amidase_domain"/>
</dbReference>
<dbReference type="InterPro" id="IPR036365">
    <property type="entry name" value="PGBD-like_sf"/>
</dbReference>
<gene>
    <name evidence="3" type="ORF">Q8791_29100</name>
</gene>
<dbReference type="EMBL" id="JAUZMY010000045">
    <property type="protein sequence ID" value="MEE2041290.1"/>
    <property type="molecule type" value="Genomic_DNA"/>
</dbReference>
<dbReference type="InterPro" id="IPR002477">
    <property type="entry name" value="Peptidoglycan-bd-like"/>
</dbReference>
<evidence type="ECO:0000313" key="3">
    <source>
        <dbReference type="EMBL" id="MEE2041290.1"/>
    </source>
</evidence>
<evidence type="ECO:0000259" key="2">
    <source>
        <dbReference type="SMART" id="SM00644"/>
    </source>
</evidence>
<dbReference type="SMART" id="SM00644">
    <property type="entry name" value="Ami_2"/>
    <property type="match status" value="1"/>
</dbReference>
<feature type="compositionally biased region" description="Pro residues" evidence="1">
    <location>
        <begin position="185"/>
        <end position="194"/>
    </location>
</feature>
<comment type="caution">
    <text evidence="3">The sequence shown here is derived from an EMBL/GenBank/DDBJ whole genome shotgun (WGS) entry which is preliminary data.</text>
</comment>
<dbReference type="CDD" id="cd06583">
    <property type="entry name" value="PGRP"/>
    <property type="match status" value="1"/>
</dbReference>
<dbReference type="SUPFAM" id="SSF55846">
    <property type="entry name" value="N-acetylmuramoyl-L-alanine amidase-like"/>
    <property type="match status" value="1"/>
</dbReference>
<dbReference type="Proteomes" id="UP001356095">
    <property type="component" value="Unassembled WGS sequence"/>
</dbReference>
<feature type="domain" description="N-acetylmuramoyl-L-alanine amidase" evidence="2">
    <location>
        <begin position="15"/>
        <end position="154"/>
    </location>
</feature>
<dbReference type="RefSeq" id="WP_330095050.1">
    <property type="nucleotide sequence ID" value="NZ_JAUZMY010000045.1"/>
</dbReference>
<dbReference type="SUPFAM" id="SSF47090">
    <property type="entry name" value="PGBD-like"/>
    <property type="match status" value="1"/>
</dbReference>
<proteinExistence type="predicted"/>
<protein>
    <submittedName>
        <fullName evidence="3">N-acetylmuramoyl-L-alanine amidase</fullName>
    </submittedName>
</protein>
<dbReference type="Pfam" id="PF01510">
    <property type="entry name" value="Amidase_2"/>
    <property type="match status" value="1"/>
</dbReference>
<sequence>MPQPDKLIWRSDLGWSANSPAAYANPRSGLVIHYDSSDMDLADKPLDASLDYWRRTRAFHTGAARGWVDIGYSFLATAQGYIVEGRGLFRTQAAQPGGNTSHYSVTLATGPTDRITDAQINAVRQLREWLMEPESSISGRVLGHRDFVATSCPGTKAYALVRDGTFTKPARWGDDAPSGGGSSPAPRPPRPPRPGTAAPRFPLPSGHYFGPRSGPAHSVSGYYSHREDLRRWQRRMRDRGWVITVDGLYGNQTRTVARTFQAEKGLSVDGFIGAQTWRAAWESPIT</sequence>
<dbReference type="InterPro" id="IPR036505">
    <property type="entry name" value="Amidase/PGRP_sf"/>
</dbReference>
<keyword evidence="4" id="KW-1185">Reference proteome</keyword>
<dbReference type="InterPro" id="IPR036366">
    <property type="entry name" value="PGBDSf"/>
</dbReference>
<organism evidence="3 4">
    <name type="scientific">Nocardiopsis codii</name>
    <dbReference type="NCBI Taxonomy" id="3065942"/>
    <lineage>
        <taxon>Bacteria</taxon>
        <taxon>Bacillati</taxon>
        <taxon>Actinomycetota</taxon>
        <taxon>Actinomycetes</taxon>
        <taxon>Streptosporangiales</taxon>
        <taxon>Nocardiopsidaceae</taxon>
        <taxon>Nocardiopsis</taxon>
    </lineage>
</organism>
<name>A0ABU7KGB5_9ACTN</name>
<evidence type="ECO:0000313" key="4">
    <source>
        <dbReference type="Proteomes" id="UP001356095"/>
    </source>
</evidence>
<reference evidence="3 4" key="1">
    <citation type="submission" date="2023-08" db="EMBL/GenBank/DDBJ databases">
        <authorList>
            <person name="Girao M."/>
            <person name="Carvalho M.F."/>
        </authorList>
    </citation>
    <scope>NUCLEOTIDE SEQUENCE [LARGE SCALE GENOMIC DNA]</scope>
    <source>
        <strain evidence="3 4">CT-R113</strain>
    </source>
</reference>
<dbReference type="Gene3D" id="1.10.101.10">
    <property type="entry name" value="PGBD-like superfamily/PGBD"/>
    <property type="match status" value="1"/>
</dbReference>
<accession>A0ABU7KGB5</accession>
<dbReference type="InterPro" id="IPR015510">
    <property type="entry name" value="PGRP"/>
</dbReference>
<dbReference type="Gene3D" id="3.40.80.10">
    <property type="entry name" value="Peptidoglycan recognition protein-like"/>
    <property type="match status" value="1"/>
</dbReference>
<dbReference type="Pfam" id="PF01471">
    <property type="entry name" value="PG_binding_1"/>
    <property type="match status" value="1"/>
</dbReference>